<feature type="transmembrane region" description="Helical" evidence="3">
    <location>
        <begin position="23"/>
        <end position="40"/>
    </location>
</feature>
<keyword evidence="1 2" id="KW-1015">Disulfide bond</keyword>
<evidence type="ECO:0000256" key="3">
    <source>
        <dbReference type="SAM" id="Phobius"/>
    </source>
</evidence>
<evidence type="ECO:0000313" key="5">
    <source>
        <dbReference type="Proteomes" id="UP001159042"/>
    </source>
</evidence>
<comment type="caution">
    <text evidence="4">The sequence shown here is derived from an EMBL/GenBank/DDBJ whole genome shotgun (WGS) entry which is preliminary data.</text>
</comment>
<feature type="disulfide bond" evidence="2">
    <location>
        <begin position="49"/>
        <end position="61"/>
    </location>
</feature>
<dbReference type="SMART" id="SM00192">
    <property type="entry name" value="LDLa"/>
    <property type="match status" value="1"/>
</dbReference>
<evidence type="ECO:0000256" key="2">
    <source>
        <dbReference type="PROSITE-ProRule" id="PRU00124"/>
    </source>
</evidence>
<dbReference type="PROSITE" id="PS01209">
    <property type="entry name" value="LDLRA_1"/>
    <property type="match status" value="1"/>
</dbReference>
<dbReference type="PROSITE" id="PS50068">
    <property type="entry name" value="LDLRA_2"/>
    <property type="match status" value="1"/>
</dbReference>
<gene>
    <name evidence="4" type="ORF">NQ315_001536</name>
</gene>
<keyword evidence="5" id="KW-1185">Reference proteome</keyword>
<sequence length="86" mass="9698">MDESCNDRVVWLQLVDYFKRCGVRMWLWSLPAVVLVMGLLQDARSGPACRISEFPCRNGQCIRLNGYCDGNDDCGDTSDEPQFCTG</sequence>
<protein>
    <submittedName>
        <fullName evidence="4">Uncharacterized protein</fullName>
    </submittedName>
</protein>
<name>A0AAV8W8J9_9CUCU</name>
<dbReference type="InterPro" id="IPR002172">
    <property type="entry name" value="LDrepeatLR_classA_rpt"/>
</dbReference>
<feature type="disulfide bond" evidence="2">
    <location>
        <begin position="56"/>
        <end position="74"/>
    </location>
</feature>
<dbReference type="Gene3D" id="4.10.400.10">
    <property type="entry name" value="Low-density Lipoprotein Receptor"/>
    <property type="match status" value="1"/>
</dbReference>
<keyword evidence="3" id="KW-0812">Transmembrane</keyword>
<dbReference type="Pfam" id="PF00057">
    <property type="entry name" value="Ldl_recept_a"/>
    <property type="match status" value="1"/>
</dbReference>
<dbReference type="EMBL" id="JANEYG010000005">
    <property type="protein sequence ID" value="KAJ8922988.1"/>
    <property type="molecule type" value="Genomic_DNA"/>
</dbReference>
<comment type="caution">
    <text evidence="2">Lacks conserved residue(s) required for the propagation of feature annotation.</text>
</comment>
<dbReference type="InterPro" id="IPR036055">
    <property type="entry name" value="LDL_receptor-like_sf"/>
</dbReference>
<evidence type="ECO:0000313" key="4">
    <source>
        <dbReference type="EMBL" id="KAJ8922988.1"/>
    </source>
</evidence>
<dbReference type="SUPFAM" id="SSF57424">
    <property type="entry name" value="LDL receptor-like module"/>
    <property type="match status" value="1"/>
</dbReference>
<keyword evidence="3" id="KW-0472">Membrane</keyword>
<evidence type="ECO:0000256" key="1">
    <source>
        <dbReference type="ARBA" id="ARBA00023157"/>
    </source>
</evidence>
<keyword evidence="3" id="KW-1133">Transmembrane helix</keyword>
<dbReference type="AlphaFoldDB" id="A0AAV8W8J9"/>
<proteinExistence type="predicted"/>
<dbReference type="CDD" id="cd00112">
    <property type="entry name" value="LDLa"/>
    <property type="match status" value="1"/>
</dbReference>
<reference evidence="4 5" key="1">
    <citation type="journal article" date="2023" name="Insect Mol. Biol.">
        <title>Genome sequencing provides insights into the evolution of gene families encoding plant cell wall-degrading enzymes in longhorned beetles.</title>
        <authorList>
            <person name="Shin N.R."/>
            <person name="Okamura Y."/>
            <person name="Kirsch R."/>
            <person name="Pauchet Y."/>
        </authorList>
    </citation>
    <scope>NUCLEOTIDE SEQUENCE [LARGE SCALE GENOMIC DNA]</scope>
    <source>
        <strain evidence="4">EAD_L_NR</strain>
    </source>
</reference>
<accession>A0AAV8W8J9</accession>
<dbReference type="InterPro" id="IPR023415">
    <property type="entry name" value="LDLR_class-A_CS"/>
</dbReference>
<organism evidence="4 5">
    <name type="scientific">Exocentrus adspersus</name>
    <dbReference type="NCBI Taxonomy" id="1586481"/>
    <lineage>
        <taxon>Eukaryota</taxon>
        <taxon>Metazoa</taxon>
        <taxon>Ecdysozoa</taxon>
        <taxon>Arthropoda</taxon>
        <taxon>Hexapoda</taxon>
        <taxon>Insecta</taxon>
        <taxon>Pterygota</taxon>
        <taxon>Neoptera</taxon>
        <taxon>Endopterygota</taxon>
        <taxon>Coleoptera</taxon>
        <taxon>Polyphaga</taxon>
        <taxon>Cucujiformia</taxon>
        <taxon>Chrysomeloidea</taxon>
        <taxon>Cerambycidae</taxon>
        <taxon>Lamiinae</taxon>
        <taxon>Acanthocinini</taxon>
        <taxon>Exocentrus</taxon>
    </lineage>
</organism>
<dbReference type="Proteomes" id="UP001159042">
    <property type="component" value="Unassembled WGS sequence"/>
</dbReference>